<dbReference type="InterPro" id="IPR008538">
    <property type="entry name" value="Uma2"/>
</dbReference>
<dbReference type="OrthoDB" id="511724at2"/>
<dbReference type="AlphaFoldDB" id="A0A0D8ZV05"/>
<dbReference type="CDD" id="cd06260">
    <property type="entry name" value="DUF820-like"/>
    <property type="match status" value="1"/>
</dbReference>
<dbReference type="Pfam" id="PF05685">
    <property type="entry name" value="Uma2"/>
    <property type="match status" value="1"/>
</dbReference>
<keyword evidence="3" id="KW-1185">Reference proteome</keyword>
<feature type="domain" description="Putative restriction endonuclease" evidence="1">
    <location>
        <begin position="14"/>
        <end position="181"/>
    </location>
</feature>
<dbReference type="PATRIC" id="fig|1618023.3.peg.3543"/>
<dbReference type="STRING" id="1618023.UH38_09020"/>
<dbReference type="EMBL" id="JYON01000007">
    <property type="protein sequence ID" value="KJH72192.1"/>
    <property type="molecule type" value="Genomic_DNA"/>
</dbReference>
<dbReference type="Proteomes" id="UP000032452">
    <property type="component" value="Unassembled WGS sequence"/>
</dbReference>
<protein>
    <recommendedName>
        <fullName evidence="1">Putative restriction endonuclease domain-containing protein</fullName>
    </recommendedName>
</protein>
<accession>A0A0D8ZV05</accession>
<comment type="caution">
    <text evidence="2">The sequence shown here is derived from an EMBL/GenBank/DDBJ whole genome shotgun (WGS) entry which is preliminary data.</text>
</comment>
<dbReference type="RefSeq" id="WP_045054318.1">
    <property type="nucleotide sequence ID" value="NZ_CAWMDP010000040.1"/>
</dbReference>
<dbReference type="InterPro" id="IPR011335">
    <property type="entry name" value="Restrct_endonuc-II-like"/>
</dbReference>
<evidence type="ECO:0000313" key="3">
    <source>
        <dbReference type="Proteomes" id="UP000032452"/>
    </source>
</evidence>
<proteinExistence type="predicted"/>
<sequence>MSVELLRKQFTVWDYHQMVKAGILKEDERVELIAGEIIKMSPIGTLHAAQVKRLINLFAEILGASVIVAAQDPVQLSDYSEPQPDIALLKRRTDFYATAHPQPQDVLLLVEVADTTIDYDRSVKMPLYAASNISEAWIVDINGQNIEVYRQPASDGYQHIQTFQRGQSLFIQAFPEINLNVDELLG</sequence>
<dbReference type="SUPFAM" id="SSF52980">
    <property type="entry name" value="Restriction endonuclease-like"/>
    <property type="match status" value="1"/>
</dbReference>
<organism evidence="2 3">
    <name type="scientific">Aliterella atlantica CENA595</name>
    <dbReference type="NCBI Taxonomy" id="1618023"/>
    <lineage>
        <taxon>Bacteria</taxon>
        <taxon>Bacillati</taxon>
        <taxon>Cyanobacteriota</taxon>
        <taxon>Cyanophyceae</taxon>
        <taxon>Chroococcidiopsidales</taxon>
        <taxon>Aliterellaceae</taxon>
        <taxon>Aliterella</taxon>
    </lineage>
</organism>
<evidence type="ECO:0000313" key="2">
    <source>
        <dbReference type="EMBL" id="KJH72192.1"/>
    </source>
</evidence>
<reference evidence="2 3" key="1">
    <citation type="submission" date="2015-02" db="EMBL/GenBank/DDBJ databases">
        <title>Draft genome of a novel marine cyanobacterium (Chroococcales) isolated from South Atlantic Ocean.</title>
        <authorList>
            <person name="Rigonato J."/>
            <person name="Alvarenga D.O."/>
            <person name="Branco L.H."/>
            <person name="Varani A.M."/>
            <person name="Brandini F.P."/>
            <person name="Fiore M.F."/>
        </authorList>
    </citation>
    <scope>NUCLEOTIDE SEQUENCE [LARGE SCALE GENOMIC DNA]</scope>
    <source>
        <strain evidence="2 3">CENA595</strain>
    </source>
</reference>
<dbReference type="InterPro" id="IPR012296">
    <property type="entry name" value="Nuclease_put_TT1808"/>
</dbReference>
<dbReference type="PANTHER" id="PTHR35400">
    <property type="entry name" value="SLR1083 PROTEIN"/>
    <property type="match status" value="1"/>
</dbReference>
<evidence type="ECO:0000259" key="1">
    <source>
        <dbReference type="Pfam" id="PF05685"/>
    </source>
</evidence>
<dbReference type="PANTHER" id="PTHR35400:SF1">
    <property type="entry name" value="SLR1083 PROTEIN"/>
    <property type="match status" value="1"/>
</dbReference>
<name>A0A0D8ZV05_9CYAN</name>
<gene>
    <name evidence="2" type="ORF">UH38_09020</name>
</gene>
<dbReference type="Gene3D" id="3.90.1570.10">
    <property type="entry name" value="tt1808, chain A"/>
    <property type="match status" value="1"/>
</dbReference>